<keyword evidence="2" id="KW-0238">DNA-binding</keyword>
<feature type="domain" description="HTH gntR-type" evidence="4">
    <location>
        <begin position="4"/>
        <end position="72"/>
    </location>
</feature>
<proteinExistence type="predicted"/>
<evidence type="ECO:0000256" key="3">
    <source>
        <dbReference type="ARBA" id="ARBA00023163"/>
    </source>
</evidence>
<evidence type="ECO:0000259" key="4">
    <source>
        <dbReference type="PROSITE" id="PS50949"/>
    </source>
</evidence>
<evidence type="ECO:0000256" key="2">
    <source>
        <dbReference type="ARBA" id="ARBA00023125"/>
    </source>
</evidence>
<sequence>MSGTPAYVRIADDLRDKIRKGELADGAQLPSMSQLREAYGVSSTVIRSVLAELRNAGLVVGQQGKGVFVRSGAADRATAPPDPGTLLRRLDELTETVRAMDSRLRVLEQAGVKSPGDS</sequence>
<keyword evidence="6" id="KW-1185">Reference proteome</keyword>
<dbReference type="InterPro" id="IPR000524">
    <property type="entry name" value="Tscrpt_reg_HTH_GntR"/>
</dbReference>
<dbReference type="Gene3D" id="1.10.10.10">
    <property type="entry name" value="Winged helix-like DNA-binding domain superfamily/Winged helix DNA-binding domain"/>
    <property type="match status" value="1"/>
</dbReference>
<reference evidence="6" key="1">
    <citation type="journal article" date="2019" name="Int. J. Syst. Evol. Microbiol.">
        <title>The Global Catalogue of Microorganisms (GCM) 10K type strain sequencing project: providing services to taxonomists for standard genome sequencing and annotation.</title>
        <authorList>
            <consortium name="The Broad Institute Genomics Platform"/>
            <consortium name="The Broad Institute Genome Sequencing Center for Infectious Disease"/>
            <person name="Wu L."/>
            <person name="Ma J."/>
        </authorList>
    </citation>
    <scope>NUCLEOTIDE SEQUENCE [LARGE SCALE GENOMIC DNA]</scope>
    <source>
        <strain evidence="6">CCUG 62974</strain>
    </source>
</reference>
<accession>A0ABW3DNA7</accession>
<dbReference type="Pfam" id="PF00392">
    <property type="entry name" value="GntR"/>
    <property type="match status" value="1"/>
</dbReference>
<dbReference type="InterPro" id="IPR036390">
    <property type="entry name" value="WH_DNA-bd_sf"/>
</dbReference>
<dbReference type="SMART" id="SM00345">
    <property type="entry name" value="HTH_GNTR"/>
    <property type="match status" value="1"/>
</dbReference>
<evidence type="ECO:0000313" key="6">
    <source>
        <dbReference type="Proteomes" id="UP001597024"/>
    </source>
</evidence>
<evidence type="ECO:0000256" key="1">
    <source>
        <dbReference type="ARBA" id="ARBA00023015"/>
    </source>
</evidence>
<dbReference type="CDD" id="cd07377">
    <property type="entry name" value="WHTH_GntR"/>
    <property type="match status" value="1"/>
</dbReference>
<organism evidence="5 6">
    <name type="scientific">Streptosporangium algeriense</name>
    <dbReference type="NCBI Taxonomy" id="1682748"/>
    <lineage>
        <taxon>Bacteria</taxon>
        <taxon>Bacillati</taxon>
        <taxon>Actinomycetota</taxon>
        <taxon>Actinomycetes</taxon>
        <taxon>Streptosporangiales</taxon>
        <taxon>Streptosporangiaceae</taxon>
        <taxon>Streptosporangium</taxon>
    </lineage>
</organism>
<dbReference type="InterPro" id="IPR036388">
    <property type="entry name" value="WH-like_DNA-bd_sf"/>
</dbReference>
<name>A0ABW3DNA7_9ACTN</name>
<dbReference type="PROSITE" id="PS50949">
    <property type="entry name" value="HTH_GNTR"/>
    <property type="match status" value="1"/>
</dbReference>
<dbReference type="Proteomes" id="UP001597024">
    <property type="component" value="Unassembled WGS sequence"/>
</dbReference>
<dbReference type="PANTHER" id="PTHR44846:SF17">
    <property type="entry name" value="GNTR-FAMILY TRANSCRIPTIONAL REGULATOR"/>
    <property type="match status" value="1"/>
</dbReference>
<comment type="caution">
    <text evidence="5">The sequence shown here is derived from an EMBL/GenBank/DDBJ whole genome shotgun (WGS) entry which is preliminary data.</text>
</comment>
<dbReference type="InterPro" id="IPR050679">
    <property type="entry name" value="Bact_HTH_transcr_reg"/>
</dbReference>
<evidence type="ECO:0000313" key="5">
    <source>
        <dbReference type="EMBL" id="MFD0884137.1"/>
    </source>
</evidence>
<protein>
    <submittedName>
        <fullName evidence="5">GntR family transcriptional regulator</fullName>
    </submittedName>
</protein>
<dbReference type="SUPFAM" id="SSF46785">
    <property type="entry name" value="Winged helix' DNA-binding domain"/>
    <property type="match status" value="1"/>
</dbReference>
<keyword evidence="3" id="KW-0804">Transcription</keyword>
<dbReference type="EMBL" id="JBHTHX010000119">
    <property type="protein sequence ID" value="MFD0884137.1"/>
    <property type="molecule type" value="Genomic_DNA"/>
</dbReference>
<keyword evidence="1" id="KW-0805">Transcription regulation</keyword>
<dbReference type="PANTHER" id="PTHR44846">
    <property type="entry name" value="MANNOSYL-D-GLYCERATE TRANSPORT/METABOLISM SYSTEM REPRESSOR MNGR-RELATED"/>
    <property type="match status" value="1"/>
</dbReference>
<gene>
    <name evidence="5" type="ORF">ACFQ08_06180</name>
</gene>